<dbReference type="PANTHER" id="PTHR42760">
    <property type="entry name" value="SHORT-CHAIN DEHYDROGENASES/REDUCTASES FAMILY MEMBER"/>
    <property type="match status" value="1"/>
</dbReference>
<dbReference type="PRINTS" id="PR00081">
    <property type="entry name" value="GDHRDH"/>
</dbReference>
<reference evidence="2 3" key="1">
    <citation type="submission" date="2018-11" db="EMBL/GenBank/DDBJ databases">
        <title>Genomic Encyclopedia of Type Strains, Phase IV (KMG-IV): sequencing the most valuable type-strain genomes for metagenomic binning, comparative biology and taxonomic classification.</title>
        <authorList>
            <person name="Goeker M."/>
        </authorList>
    </citation>
    <scope>NUCLEOTIDE SEQUENCE [LARGE SCALE GENOMIC DNA]</scope>
    <source>
        <strain evidence="2 3">DSM 5900</strain>
    </source>
</reference>
<gene>
    <name evidence="2" type="ORF">EDC65_1134</name>
</gene>
<dbReference type="PANTHER" id="PTHR42760:SF122">
    <property type="entry name" value="NAD(P)-BINDING PROTEIN"/>
    <property type="match status" value="1"/>
</dbReference>
<evidence type="ECO:0000256" key="1">
    <source>
        <dbReference type="ARBA" id="ARBA00006484"/>
    </source>
</evidence>
<dbReference type="CDD" id="cd05233">
    <property type="entry name" value="SDR_c"/>
    <property type="match status" value="1"/>
</dbReference>
<comment type="caution">
    <text evidence="2">The sequence shown here is derived from an EMBL/GenBank/DDBJ whole genome shotgun (WGS) entry which is preliminary data.</text>
</comment>
<name>A0A3N1MGQ6_9PROT</name>
<dbReference type="FunFam" id="3.40.50.720:FF:000084">
    <property type="entry name" value="Short-chain dehydrogenase reductase"/>
    <property type="match status" value="1"/>
</dbReference>
<dbReference type="OrthoDB" id="7375193at2"/>
<proteinExistence type="inferred from homology"/>
<dbReference type="InterPro" id="IPR020904">
    <property type="entry name" value="Sc_DH/Rdtase_CS"/>
</dbReference>
<evidence type="ECO:0000313" key="3">
    <source>
        <dbReference type="Proteomes" id="UP000278222"/>
    </source>
</evidence>
<dbReference type="PRINTS" id="PR00080">
    <property type="entry name" value="SDRFAMILY"/>
</dbReference>
<dbReference type="Pfam" id="PF13561">
    <property type="entry name" value="adh_short_C2"/>
    <property type="match status" value="1"/>
</dbReference>
<dbReference type="AlphaFoldDB" id="A0A3N1MGQ6"/>
<evidence type="ECO:0000313" key="2">
    <source>
        <dbReference type="EMBL" id="ROQ01947.1"/>
    </source>
</evidence>
<protein>
    <submittedName>
        <fullName evidence="2">NAD(P)-dependent dehydrogenase (Short-subunit alcohol dehydrogenase family)</fullName>
    </submittedName>
</protein>
<dbReference type="GO" id="GO:0048038">
    <property type="term" value="F:quinone binding"/>
    <property type="evidence" value="ECO:0007669"/>
    <property type="project" value="TreeGrafter"/>
</dbReference>
<organism evidence="2 3">
    <name type="scientific">Stella humosa</name>
    <dbReference type="NCBI Taxonomy" id="94"/>
    <lineage>
        <taxon>Bacteria</taxon>
        <taxon>Pseudomonadati</taxon>
        <taxon>Pseudomonadota</taxon>
        <taxon>Alphaproteobacteria</taxon>
        <taxon>Rhodospirillales</taxon>
        <taxon>Stellaceae</taxon>
        <taxon>Stella</taxon>
    </lineage>
</organism>
<dbReference type="RefSeq" id="WP_123688653.1">
    <property type="nucleotide sequence ID" value="NZ_AP019700.1"/>
</dbReference>
<dbReference type="InterPro" id="IPR002347">
    <property type="entry name" value="SDR_fam"/>
</dbReference>
<dbReference type="EMBL" id="RJKX01000011">
    <property type="protein sequence ID" value="ROQ01947.1"/>
    <property type="molecule type" value="Genomic_DNA"/>
</dbReference>
<accession>A0A3N1MGQ6</accession>
<dbReference type="GO" id="GO:0016616">
    <property type="term" value="F:oxidoreductase activity, acting on the CH-OH group of donors, NAD or NADP as acceptor"/>
    <property type="evidence" value="ECO:0007669"/>
    <property type="project" value="TreeGrafter"/>
</dbReference>
<dbReference type="Gene3D" id="3.40.50.720">
    <property type="entry name" value="NAD(P)-binding Rossmann-like Domain"/>
    <property type="match status" value="1"/>
</dbReference>
<comment type="similarity">
    <text evidence="1">Belongs to the short-chain dehydrogenases/reductases (SDR) family.</text>
</comment>
<sequence length="266" mass="27888">MSGRLAGKVALVTGAGSVGPGWGNGRASAVLFAREGARVVVADRDLSAAAETERLVVEEGGEAMVAEADVTHLDSVEAMVAAVLARFGRIDVLHNNVGGSVTGGPIEMSVDDFRGQLDLNLTSVFITCKAVLPAMVRQGAGAVINVGSIGGLRHLGHDHVGYSASKSGLVQFTRQIAVRYARDGIRCNTVIPGMIDTPLLEHRVSRQKGRADLATLREEAKTRVPLGRRGDAWDVAYAALFLASEEAKYVTGTELLVDGGLMARSA</sequence>
<dbReference type="GO" id="GO:0006633">
    <property type="term" value="P:fatty acid biosynthetic process"/>
    <property type="evidence" value="ECO:0007669"/>
    <property type="project" value="TreeGrafter"/>
</dbReference>
<dbReference type="Proteomes" id="UP000278222">
    <property type="component" value="Unassembled WGS sequence"/>
</dbReference>
<keyword evidence="3" id="KW-1185">Reference proteome</keyword>
<dbReference type="PROSITE" id="PS00061">
    <property type="entry name" value="ADH_SHORT"/>
    <property type="match status" value="1"/>
</dbReference>
<dbReference type="SUPFAM" id="SSF51735">
    <property type="entry name" value="NAD(P)-binding Rossmann-fold domains"/>
    <property type="match status" value="1"/>
</dbReference>
<dbReference type="InterPro" id="IPR036291">
    <property type="entry name" value="NAD(P)-bd_dom_sf"/>
</dbReference>